<dbReference type="Gene3D" id="3.40.50.1000">
    <property type="entry name" value="HAD superfamily/HAD-like"/>
    <property type="match status" value="1"/>
</dbReference>
<evidence type="ECO:0000256" key="7">
    <source>
        <dbReference type="ARBA" id="ARBA00022840"/>
    </source>
</evidence>
<evidence type="ECO:0000256" key="13">
    <source>
        <dbReference type="SAM" id="Phobius"/>
    </source>
</evidence>
<comment type="subcellular location">
    <subcellularLocation>
        <location evidence="1">Membrane</location>
        <topology evidence="1">Multi-pass membrane protein</topology>
    </subcellularLocation>
</comment>
<keyword evidence="4 13" id="KW-0812">Transmembrane</keyword>
<organism evidence="15 16">
    <name type="scientific">Bodo saltans</name>
    <name type="common">Flagellated protozoan</name>
    <dbReference type="NCBI Taxonomy" id="75058"/>
    <lineage>
        <taxon>Eukaryota</taxon>
        <taxon>Discoba</taxon>
        <taxon>Euglenozoa</taxon>
        <taxon>Kinetoplastea</taxon>
        <taxon>Metakinetoplastina</taxon>
        <taxon>Eubodonida</taxon>
        <taxon>Bodonidae</taxon>
        <taxon>Bodo</taxon>
    </lineage>
</organism>
<dbReference type="InterPro" id="IPR023214">
    <property type="entry name" value="HAD_sf"/>
</dbReference>
<dbReference type="SUPFAM" id="SSF81653">
    <property type="entry name" value="Calcium ATPase, transduction domain A"/>
    <property type="match status" value="1"/>
</dbReference>
<evidence type="ECO:0000313" key="16">
    <source>
        <dbReference type="Proteomes" id="UP000051952"/>
    </source>
</evidence>
<name>A0A0S4JRT5_BODSA</name>
<dbReference type="NCBIfam" id="TIGR01494">
    <property type="entry name" value="ATPase_P-type"/>
    <property type="match status" value="1"/>
</dbReference>
<keyword evidence="9 13" id="KW-1133">Transmembrane helix</keyword>
<dbReference type="Proteomes" id="UP000051952">
    <property type="component" value="Unassembled WGS sequence"/>
</dbReference>
<evidence type="ECO:0000256" key="4">
    <source>
        <dbReference type="ARBA" id="ARBA00022692"/>
    </source>
</evidence>
<reference evidence="16" key="1">
    <citation type="submission" date="2015-09" db="EMBL/GenBank/DDBJ databases">
        <authorList>
            <consortium name="Pathogen Informatics"/>
        </authorList>
    </citation>
    <scope>NUCLEOTIDE SEQUENCE [LARGE SCALE GENOMIC DNA]</scope>
    <source>
        <strain evidence="16">Lake Konstanz</strain>
    </source>
</reference>
<keyword evidence="8" id="KW-1278">Translocase</keyword>
<dbReference type="Gene3D" id="1.20.1110.10">
    <property type="entry name" value="Calcium-transporting ATPase, transmembrane domain"/>
    <property type="match status" value="1"/>
</dbReference>
<dbReference type="GO" id="GO:0008553">
    <property type="term" value="F:P-type proton-exporting transporter activity"/>
    <property type="evidence" value="ECO:0007669"/>
    <property type="project" value="UniProtKB-EC"/>
</dbReference>
<evidence type="ECO:0000256" key="11">
    <source>
        <dbReference type="ARBA" id="ARBA00023136"/>
    </source>
</evidence>
<evidence type="ECO:0000256" key="2">
    <source>
        <dbReference type="ARBA" id="ARBA00008804"/>
    </source>
</evidence>
<evidence type="ECO:0000256" key="12">
    <source>
        <dbReference type="ARBA" id="ARBA00048122"/>
    </source>
</evidence>
<dbReference type="InterPro" id="IPR008250">
    <property type="entry name" value="ATPase_P-typ_transduc_dom_A_sf"/>
</dbReference>
<comment type="catalytic activity">
    <reaction evidence="12">
        <text>ATP + H2O + H(+)(in) = ADP + phosphate + 2 H(+)(out)</text>
        <dbReference type="Rhea" id="RHEA:20852"/>
        <dbReference type="ChEBI" id="CHEBI:15377"/>
        <dbReference type="ChEBI" id="CHEBI:15378"/>
        <dbReference type="ChEBI" id="CHEBI:30616"/>
        <dbReference type="ChEBI" id="CHEBI:43474"/>
        <dbReference type="ChEBI" id="CHEBI:456216"/>
        <dbReference type="EC" id="7.1.2.1"/>
    </reaction>
</comment>
<keyword evidence="11 13" id="KW-0472">Membrane</keyword>
<dbReference type="FunFam" id="2.70.150.10:FF:000042">
    <property type="entry name" value="Plasma membrane ATPase"/>
    <property type="match status" value="1"/>
</dbReference>
<evidence type="ECO:0000256" key="6">
    <source>
        <dbReference type="ARBA" id="ARBA00022781"/>
    </source>
</evidence>
<gene>
    <name evidence="15" type="ORF">BSAL_39810</name>
</gene>
<keyword evidence="3" id="KW-0597">Phosphoprotein</keyword>
<dbReference type="EMBL" id="CYKH01002093">
    <property type="protein sequence ID" value="CUG92916.1"/>
    <property type="molecule type" value="Genomic_DNA"/>
</dbReference>
<dbReference type="PANTHER" id="PTHR42861">
    <property type="entry name" value="CALCIUM-TRANSPORTING ATPASE"/>
    <property type="match status" value="1"/>
</dbReference>
<dbReference type="Gene3D" id="2.70.150.10">
    <property type="entry name" value="Calcium-transporting ATPase, cytoplasmic transduction domain A"/>
    <property type="match status" value="1"/>
</dbReference>
<feature type="transmembrane region" description="Helical" evidence="13">
    <location>
        <begin position="139"/>
        <end position="160"/>
    </location>
</feature>
<keyword evidence="10" id="KW-0406">Ion transport</keyword>
<dbReference type="Pfam" id="PF00122">
    <property type="entry name" value="E1-E2_ATPase"/>
    <property type="match status" value="1"/>
</dbReference>
<dbReference type="PRINTS" id="PR00119">
    <property type="entry name" value="CATATPASE"/>
</dbReference>
<proteinExistence type="inferred from homology"/>
<evidence type="ECO:0000256" key="9">
    <source>
        <dbReference type="ARBA" id="ARBA00022989"/>
    </source>
</evidence>
<evidence type="ECO:0000256" key="3">
    <source>
        <dbReference type="ARBA" id="ARBA00022553"/>
    </source>
</evidence>
<evidence type="ECO:0000259" key="14">
    <source>
        <dbReference type="Pfam" id="PF00122"/>
    </source>
</evidence>
<keyword evidence="5" id="KW-0547">Nucleotide-binding</keyword>
<evidence type="ECO:0000256" key="8">
    <source>
        <dbReference type="ARBA" id="ARBA00022967"/>
    </source>
</evidence>
<keyword evidence="16" id="KW-1185">Reference proteome</keyword>
<evidence type="ECO:0000313" key="15">
    <source>
        <dbReference type="EMBL" id="CUG92916.1"/>
    </source>
</evidence>
<evidence type="ECO:0000256" key="1">
    <source>
        <dbReference type="ARBA" id="ARBA00004141"/>
    </source>
</evidence>
<dbReference type="GO" id="GO:0016020">
    <property type="term" value="C:membrane"/>
    <property type="evidence" value="ECO:0007669"/>
    <property type="project" value="UniProtKB-SubCell"/>
</dbReference>
<dbReference type="InterPro" id="IPR023298">
    <property type="entry name" value="ATPase_P-typ_TM_dom_sf"/>
</dbReference>
<sequence>MHACNVWYESRRPSSSHRHSEETPPSSCVYRDGTWIMVPSCTLVPGDLVRLVCGAAVPADCFVNDGELHVDESKITGESMPVVLRAHGIATYGSVVTCGEVEATVQHPGANTLFGRIIKSLPPPEPPAKFATFSVSKHASLVLTLTSLVVSFICLGYFVWFFKLRPFFVVEFSVAVVMLLLPTGVAMAITTTVVRGATLLASKDISVKHMSAIEAMAAVDVLLLNKSGTLTLNQLTVMKECCVFEDGKDRAWLLEQAALCSNWQEVPAHDALTEIILNSVDLANCSRCFTVPQQR</sequence>
<keyword evidence="10" id="KW-0813">Transport</keyword>
<feature type="domain" description="P-type ATPase A" evidence="14">
    <location>
        <begin position="23"/>
        <end position="121"/>
    </location>
</feature>
<evidence type="ECO:0000256" key="5">
    <source>
        <dbReference type="ARBA" id="ARBA00022741"/>
    </source>
</evidence>
<accession>A0A0S4JRT5</accession>
<evidence type="ECO:0000256" key="10">
    <source>
        <dbReference type="ARBA" id="ARBA00023065"/>
    </source>
</evidence>
<dbReference type="InterPro" id="IPR001757">
    <property type="entry name" value="P_typ_ATPase"/>
</dbReference>
<comment type="similarity">
    <text evidence="2">Belongs to the cation transport ATPase (P-type) (TC 3.A.3) family. Type IIIA subfamily.</text>
</comment>
<dbReference type="Gene3D" id="3.40.1110.10">
    <property type="entry name" value="Calcium-transporting ATPase, cytoplasmic domain N"/>
    <property type="match status" value="1"/>
</dbReference>
<protein>
    <submittedName>
        <fullName evidence="15">P-type H+-ATPase, putative</fullName>
    </submittedName>
</protein>
<dbReference type="GO" id="GO:0005524">
    <property type="term" value="F:ATP binding"/>
    <property type="evidence" value="ECO:0007669"/>
    <property type="project" value="UniProtKB-KW"/>
</dbReference>
<dbReference type="OrthoDB" id="432719at2759"/>
<dbReference type="AlphaFoldDB" id="A0A0S4JRT5"/>
<dbReference type="InterPro" id="IPR059000">
    <property type="entry name" value="ATPase_P-type_domA"/>
</dbReference>
<dbReference type="InterPro" id="IPR023299">
    <property type="entry name" value="ATPase_P-typ_cyto_dom_N"/>
</dbReference>
<dbReference type="VEuPathDB" id="TriTrypDB:BSAL_39810"/>
<dbReference type="GO" id="GO:0016887">
    <property type="term" value="F:ATP hydrolysis activity"/>
    <property type="evidence" value="ECO:0007669"/>
    <property type="project" value="InterPro"/>
</dbReference>
<keyword evidence="6" id="KW-0375">Hydrogen ion transport</keyword>
<keyword evidence="7" id="KW-0067">ATP-binding</keyword>
<dbReference type="SUPFAM" id="SSF81665">
    <property type="entry name" value="Calcium ATPase, transmembrane domain M"/>
    <property type="match status" value="1"/>
</dbReference>
<feature type="transmembrane region" description="Helical" evidence="13">
    <location>
        <begin position="172"/>
        <end position="194"/>
    </location>
</feature>